<keyword evidence="3" id="KW-0378">Hydrolase</keyword>
<dbReference type="GO" id="GO:0046872">
    <property type="term" value="F:metal ion binding"/>
    <property type="evidence" value="ECO:0007669"/>
    <property type="project" value="InterPro"/>
</dbReference>
<dbReference type="InterPro" id="IPR004722">
    <property type="entry name" value="DHOase"/>
</dbReference>
<evidence type="ECO:0000313" key="3">
    <source>
        <dbReference type="EMBL" id="VAW28482.1"/>
    </source>
</evidence>
<evidence type="ECO:0000256" key="1">
    <source>
        <dbReference type="ARBA" id="ARBA00022975"/>
    </source>
</evidence>
<dbReference type="NCBIfam" id="TIGR00857">
    <property type="entry name" value="pyrC_multi"/>
    <property type="match status" value="1"/>
</dbReference>
<dbReference type="InterPro" id="IPR024403">
    <property type="entry name" value="DHOase_cat"/>
</dbReference>
<name>A0A3B0UQ44_9ZZZZ</name>
<feature type="domain" description="Dihydroorotase catalytic" evidence="2">
    <location>
        <begin position="53"/>
        <end position="235"/>
    </location>
</feature>
<dbReference type="EC" id="3.5.2.3" evidence="3"/>
<dbReference type="Gene3D" id="3.20.20.140">
    <property type="entry name" value="Metal-dependent hydrolases"/>
    <property type="match status" value="1"/>
</dbReference>
<dbReference type="GO" id="GO:0004151">
    <property type="term" value="F:dihydroorotase activity"/>
    <property type="evidence" value="ECO:0007669"/>
    <property type="project" value="UniProtKB-EC"/>
</dbReference>
<gene>
    <name evidence="3" type="ORF">MNBD_BACTEROID06-995</name>
</gene>
<dbReference type="SUPFAM" id="SSF51556">
    <property type="entry name" value="Metallo-dependent hydrolases"/>
    <property type="match status" value="1"/>
</dbReference>
<dbReference type="SUPFAM" id="SSF51338">
    <property type="entry name" value="Composite domain of metallo-dependent hydrolases"/>
    <property type="match status" value="1"/>
</dbReference>
<keyword evidence="1" id="KW-0665">Pyrimidine biosynthesis</keyword>
<dbReference type="InterPro" id="IPR032466">
    <property type="entry name" value="Metal_Hydrolase"/>
</dbReference>
<dbReference type="PANTHER" id="PTHR43668">
    <property type="entry name" value="ALLANTOINASE"/>
    <property type="match status" value="1"/>
</dbReference>
<protein>
    <submittedName>
        <fullName evidence="3">Dihydroorotase</fullName>
        <ecNumber evidence="3">3.5.2.3</ecNumber>
    </submittedName>
</protein>
<dbReference type="GO" id="GO:0004038">
    <property type="term" value="F:allantoinase activity"/>
    <property type="evidence" value="ECO:0007669"/>
    <property type="project" value="TreeGrafter"/>
</dbReference>
<evidence type="ECO:0000259" key="2">
    <source>
        <dbReference type="Pfam" id="PF12890"/>
    </source>
</evidence>
<dbReference type="GO" id="GO:0006221">
    <property type="term" value="P:pyrimidine nucleotide biosynthetic process"/>
    <property type="evidence" value="ECO:0007669"/>
    <property type="project" value="UniProtKB-KW"/>
</dbReference>
<dbReference type="InterPro" id="IPR011059">
    <property type="entry name" value="Metal-dep_hydrolase_composite"/>
</dbReference>
<dbReference type="CDD" id="cd01317">
    <property type="entry name" value="DHOase_IIa"/>
    <property type="match status" value="1"/>
</dbReference>
<dbReference type="Pfam" id="PF12890">
    <property type="entry name" value="DHOase"/>
    <property type="match status" value="1"/>
</dbReference>
<sequence length="421" mass="45839">MATLINSVKIIDKKSAHHLKVRNVLIAKGKIEYIGSDSPKATKIINGKGCFISIGLCDLQANYADPGNEHKEDLFSGAEAAMAGGFTEVVLLPNTEPAIQKKNDIKYLTKGNSSSLVQLHPLGAISIDLKGEALTDMLDLAEAGAIAFSDGLTPMYNSDLLLKSLQYIKKIDGLVIDKPEDKWLALFGTMNEGENSALLGMKGIPALAEELAVARNIDILAYTNGRLHLSNISTEGSIKLIKGAKKKGLNITCDVAAHQLVYDDSSVLSFDANYKVSPPFRSAADCKALIKGLQEGAIDAIVSSHQPHDQECKQLEFDMADFGIIGQQTLLPMLSEVADLIGWDLIFDKLTHQPRKIIGLPTTEIKEGEPANLVLFNPSKDWEYNLKTNKSKSHNSPLLKQTLTGKVMAVFNNNQKRLFNN</sequence>
<dbReference type="GO" id="GO:0006145">
    <property type="term" value="P:purine nucleobase catabolic process"/>
    <property type="evidence" value="ECO:0007669"/>
    <property type="project" value="TreeGrafter"/>
</dbReference>
<proteinExistence type="predicted"/>
<dbReference type="InterPro" id="IPR050138">
    <property type="entry name" value="DHOase/Allantoinase_Hydrolase"/>
</dbReference>
<dbReference type="Gene3D" id="2.30.40.10">
    <property type="entry name" value="Urease, subunit C, domain 1"/>
    <property type="match status" value="1"/>
</dbReference>
<dbReference type="PANTHER" id="PTHR43668:SF2">
    <property type="entry name" value="ALLANTOINASE"/>
    <property type="match status" value="1"/>
</dbReference>
<dbReference type="EMBL" id="UOES01000409">
    <property type="protein sequence ID" value="VAW28482.1"/>
    <property type="molecule type" value="Genomic_DNA"/>
</dbReference>
<dbReference type="AlphaFoldDB" id="A0A3B0UQ44"/>
<dbReference type="GO" id="GO:0005737">
    <property type="term" value="C:cytoplasm"/>
    <property type="evidence" value="ECO:0007669"/>
    <property type="project" value="TreeGrafter"/>
</dbReference>
<accession>A0A3B0UQ44</accession>
<organism evidence="3">
    <name type="scientific">hydrothermal vent metagenome</name>
    <dbReference type="NCBI Taxonomy" id="652676"/>
    <lineage>
        <taxon>unclassified sequences</taxon>
        <taxon>metagenomes</taxon>
        <taxon>ecological metagenomes</taxon>
    </lineage>
</organism>
<reference evidence="3" key="1">
    <citation type="submission" date="2018-06" db="EMBL/GenBank/DDBJ databases">
        <authorList>
            <person name="Zhirakovskaya E."/>
        </authorList>
    </citation>
    <scope>NUCLEOTIDE SEQUENCE</scope>
</reference>